<dbReference type="Proteomes" id="UP000182783">
    <property type="component" value="Unassembled WGS sequence"/>
</dbReference>
<reference evidence="1 2" key="1">
    <citation type="submission" date="2016-10" db="EMBL/GenBank/DDBJ databases">
        <authorList>
            <person name="de Groot N.N."/>
        </authorList>
    </citation>
    <scope>NUCLEOTIDE SEQUENCE [LARGE SCALE GENOMIC DNA]</scope>
    <source>
        <strain evidence="1 2">CGMCC 1.10239</strain>
    </source>
</reference>
<name>A0A1G9SGB9_9BACL</name>
<protein>
    <submittedName>
        <fullName evidence="1">Uncharacterized protein</fullName>
    </submittedName>
</protein>
<evidence type="ECO:0000313" key="2">
    <source>
        <dbReference type="Proteomes" id="UP000182783"/>
    </source>
</evidence>
<gene>
    <name evidence="1" type="ORF">SAMN05216191_111222</name>
</gene>
<dbReference type="EMBL" id="FNGM01000011">
    <property type="protein sequence ID" value="SDM34337.1"/>
    <property type="molecule type" value="Genomic_DNA"/>
</dbReference>
<accession>A0A1G9SGB9</accession>
<organism evidence="1 2">
    <name type="scientific">Paenibacillus jilunlii</name>
    <dbReference type="NCBI Taxonomy" id="682956"/>
    <lineage>
        <taxon>Bacteria</taxon>
        <taxon>Bacillati</taxon>
        <taxon>Bacillota</taxon>
        <taxon>Bacilli</taxon>
        <taxon>Bacillales</taxon>
        <taxon>Paenibacillaceae</taxon>
        <taxon>Paenibacillus</taxon>
    </lineage>
</organism>
<proteinExistence type="predicted"/>
<dbReference type="RefSeq" id="WP_074648424.1">
    <property type="nucleotide sequence ID" value="NZ_FNGM01000011.1"/>
</dbReference>
<dbReference type="AlphaFoldDB" id="A0A1G9SGB9"/>
<evidence type="ECO:0000313" key="1">
    <source>
        <dbReference type="EMBL" id="SDM34337.1"/>
    </source>
</evidence>
<sequence length="74" mass="7189">MRASPDAMVNPVGSRGYNDCAEVQSRCLTCLRGAAAIAGNNGSFAVVVGAAGAFGGNNGSFAVVEGAAGLGRAK</sequence>